<dbReference type="Proteomes" id="UP001322481">
    <property type="component" value="Chromosome"/>
</dbReference>
<gene>
    <name evidence="2" type="ORF">U0R22_004828</name>
</gene>
<keyword evidence="3" id="KW-1185">Reference proteome</keyword>
<sequence length="153" mass="16883">MDHARSDFLPDEVTAADLSGWADILPARCRVVGANLFADMFLADANGAVHMLEVSAASITKIAASKEEFRHRCIDDEDGWLLRPLVDQCRSAGMNPTPTQCYAFTTLPLFGGEYKTDNIWMCSWSEWISYTASIYAQTKDLPDGTPVSISVID</sequence>
<protein>
    <submittedName>
        <fullName evidence="2">DUF1851 domain-containing protein</fullName>
    </submittedName>
</protein>
<evidence type="ECO:0000313" key="2">
    <source>
        <dbReference type="EMBL" id="WQC00621.1"/>
    </source>
</evidence>
<evidence type="ECO:0000313" key="3">
    <source>
        <dbReference type="Proteomes" id="UP001322481"/>
    </source>
</evidence>
<dbReference type="EMBL" id="CP139858">
    <property type="protein sequence ID" value="WQC00621.1"/>
    <property type="molecule type" value="Genomic_DNA"/>
</dbReference>
<proteinExistence type="predicted"/>
<dbReference type="RefSeq" id="WP_322415405.1">
    <property type="nucleotide sequence ID" value="NZ_CP139858.1"/>
</dbReference>
<feature type="domain" description="T6SS immunity protein Tdi1 C-terminal" evidence="1">
    <location>
        <begin position="77"/>
        <end position="128"/>
    </location>
</feature>
<organism evidence="2 3">
    <name type="scientific">Mesorhizobium huakuii</name>
    <dbReference type="NCBI Taxonomy" id="28104"/>
    <lineage>
        <taxon>Bacteria</taxon>
        <taxon>Pseudomonadati</taxon>
        <taxon>Pseudomonadota</taxon>
        <taxon>Alphaproteobacteria</taxon>
        <taxon>Hyphomicrobiales</taxon>
        <taxon>Phyllobacteriaceae</taxon>
        <taxon>Mesorhizobium</taxon>
    </lineage>
</organism>
<dbReference type="Pfam" id="PF08906">
    <property type="entry name" value="T6SS_Tdi1_C"/>
    <property type="match status" value="1"/>
</dbReference>
<accession>A0ABZ0VTM7</accession>
<dbReference type="InterPro" id="IPR015002">
    <property type="entry name" value="T6SS_Tdi1_C"/>
</dbReference>
<reference evidence="2 3" key="1">
    <citation type="submission" date="2023-11" db="EMBL/GenBank/DDBJ databases">
        <authorList>
            <person name="Panchal A.K."/>
            <person name="Meaney J.S."/>
            <person name="Karas B.J."/>
            <person name="diCenzo G.C."/>
        </authorList>
    </citation>
    <scope>NUCLEOTIDE SEQUENCE [LARGE SCALE GENOMIC DNA]</scope>
    <source>
        <strain evidence="2 3">NZP2235</strain>
    </source>
</reference>
<evidence type="ECO:0000259" key="1">
    <source>
        <dbReference type="Pfam" id="PF08906"/>
    </source>
</evidence>
<name>A0ABZ0VTM7_9HYPH</name>